<evidence type="ECO:0000256" key="1">
    <source>
        <dbReference type="SAM" id="SignalP"/>
    </source>
</evidence>
<evidence type="ECO:0000313" key="3">
    <source>
        <dbReference type="EMBL" id="CAF3647783.1"/>
    </source>
</evidence>
<dbReference type="AlphaFoldDB" id="A0A814V421"/>
<dbReference type="OrthoDB" id="6083863at2759"/>
<comment type="caution">
    <text evidence="2">The sequence shown here is derived from an EMBL/GenBank/DDBJ whole genome shotgun (WGS) entry which is preliminary data.</text>
</comment>
<reference evidence="2" key="1">
    <citation type="submission" date="2021-02" db="EMBL/GenBank/DDBJ databases">
        <authorList>
            <person name="Nowell W R."/>
        </authorList>
    </citation>
    <scope>NUCLEOTIDE SEQUENCE</scope>
</reference>
<evidence type="ECO:0000313" key="2">
    <source>
        <dbReference type="EMBL" id="CAF1182271.1"/>
    </source>
</evidence>
<sequence length="138" mass="15012">MQRLAVGITIVLLAILSFYSTDAIRCYVCNTVDTIGCGTKINTAKLNTTNTTYIVAINSTQRCTKRQLSDLYVRGFGDATACPHDENTCNKTSLADLTVADCCCNTDLCNGVSSIQHQYSILIFGISVLIVIKNIFTL</sequence>
<dbReference type="EMBL" id="CAJNON010000303">
    <property type="protein sequence ID" value="CAF1182271.1"/>
    <property type="molecule type" value="Genomic_DNA"/>
</dbReference>
<feature type="chain" id="PRO_5036226185" evidence="1">
    <location>
        <begin position="24"/>
        <end position="138"/>
    </location>
</feature>
<dbReference type="Proteomes" id="UP000663891">
    <property type="component" value="Unassembled WGS sequence"/>
</dbReference>
<name>A0A814V421_9BILA</name>
<proteinExistence type="predicted"/>
<gene>
    <name evidence="3" type="ORF">OKA104_LOCUS9020</name>
    <name evidence="2" type="ORF">VCS650_LOCUS24559</name>
</gene>
<protein>
    <submittedName>
        <fullName evidence="2">Uncharacterized protein</fullName>
    </submittedName>
</protein>
<feature type="signal peptide" evidence="1">
    <location>
        <begin position="1"/>
        <end position="23"/>
    </location>
</feature>
<keyword evidence="1" id="KW-0732">Signal</keyword>
<evidence type="ECO:0000313" key="4">
    <source>
        <dbReference type="Proteomes" id="UP000663891"/>
    </source>
</evidence>
<accession>A0A814V421</accession>
<dbReference type="EMBL" id="CAJOAY010000376">
    <property type="protein sequence ID" value="CAF3647783.1"/>
    <property type="molecule type" value="Genomic_DNA"/>
</dbReference>
<organism evidence="2 4">
    <name type="scientific">Adineta steineri</name>
    <dbReference type="NCBI Taxonomy" id="433720"/>
    <lineage>
        <taxon>Eukaryota</taxon>
        <taxon>Metazoa</taxon>
        <taxon>Spiralia</taxon>
        <taxon>Gnathifera</taxon>
        <taxon>Rotifera</taxon>
        <taxon>Eurotatoria</taxon>
        <taxon>Bdelloidea</taxon>
        <taxon>Adinetida</taxon>
        <taxon>Adinetidae</taxon>
        <taxon>Adineta</taxon>
    </lineage>
</organism>
<dbReference type="Proteomes" id="UP000663881">
    <property type="component" value="Unassembled WGS sequence"/>
</dbReference>